<proteinExistence type="predicted"/>
<name>A0A6A6GWI8_VIRVR</name>
<evidence type="ECO:0000313" key="1">
    <source>
        <dbReference type="EMBL" id="KAF2229968.1"/>
    </source>
</evidence>
<evidence type="ECO:0000313" key="2">
    <source>
        <dbReference type="Proteomes" id="UP000800092"/>
    </source>
</evidence>
<protein>
    <submittedName>
        <fullName evidence="1">Uncharacterized protein</fullName>
    </submittedName>
</protein>
<reference evidence="1" key="1">
    <citation type="journal article" date="2020" name="Stud. Mycol.">
        <title>101 Dothideomycetes genomes: a test case for predicting lifestyles and emergence of pathogens.</title>
        <authorList>
            <person name="Haridas S."/>
            <person name="Albert R."/>
            <person name="Binder M."/>
            <person name="Bloem J."/>
            <person name="Labutti K."/>
            <person name="Salamov A."/>
            <person name="Andreopoulos B."/>
            <person name="Baker S."/>
            <person name="Barry K."/>
            <person name="Bills G."/>
            <person name="Bluhm B."/>
            <person name="Cannon C."/>
            <person name="Castanera R."/>
            <person name="Culley D."/>
            <person name="Daum C."/>
            <person name="Ezra D."/>
            <person name="Gonzalez J."/>
            <person name="Henrissat B."/>
            <person name="Kuo A."/>
            <person name="Liang C."/>
            <person name="Lipzen A."/>
            <person name="Lutzoni F."/>
            <person name="Magnuson J."/>
            <person name="Mondo S."/>
            <person name="Nolan M."/>
            <person name="Ohm R."/>
            <person name="Pangilinan J."/>
            <person name="Park H.-J."/>
            <person name="Ramirez L."/>
            <person name="Alfaro M."/>
            <person name="Sun H."/>
            <person name="Tritt A."/>
            <person name="Yoshinaga Y."/>
            <person name="Zwiers L.-H."/>
            <person name="Turgeon B."/>
            <person name="Goodwin S."/>
            <person name="Spatafora J."/>
            <person name="Crous P."/>
            <person name="Grigoriev I."/>
        </authorList>
    </citation>
    <scope>NUCLEOTIDE SEQUENCE</scope>
    <source>
        <strain evidence="1">Tuck. ex Michener</strain>
    </source>
</reference>
<gene>
    <name evidence="1" type="ORF">EV356DRAFT_474444</name>
</gene>
<dbReference type="OrthoDB" id="3914127at2759"/>
<dbReference type="AlphaFoldDB" id="A0A6A6GWI8"/>
<dbReference type="Proteomes" id="UP000800092">
    <property type="component" value="Unassembled WGS sequence"/>
</dbReference>
<dbReference type="EMBL" id="ML991850">
    <property type="protein sequence ID" value="KAF2229968.1"/>
    <property type="molecule type" value="Genomic_DNA"/>
</dbReference>
<keyword evidence="2" id="KW-1185">Reference proteome</keyword>
<sequence>MSEPIVFATYDIKAEQWADFTKAAAMEGTDVAPYVLVYSRSPQDTSRTNNLASSVKTELDSATYAELRTIFRNLVDPKDNRHMSLRLFLILDEQSASDRDVLIVHREPEWVKADGTRLPCDPKELGRDDRDQFEPKVAWRSYRVPFGQAAYHWLVLEEKGPQQLEQDEQSRQWLQDVELAPIEEKALA</sequence>
<organism evidence="1 2">
    <name type="scientific">Viridothelium virens</name>
    <name type="common">Speckled blister lichen</name>
    <name type="synonym">Trypethelium virens</name>
    <dbReference type="NCBI Taxonomy" id="1048519"/>
    <lineage>
        <taxon>Eukaryota</taxon>
        <taxon>Fungi</taxon>
        <taxon>Dikarya</taxon>
        <taxon>Ascomycota</taxon>
        <taxon>Pezizomycotina</taxon>
        <taxon>Dothideomycetes</taxon>
        <taxon>Dothideomycetes incertae sedis</taxon>
        <taxon>Trypetheliales</taxon>
        <taxon>Trypetheliaceae</taxon>
        <taxon>Viridothelium</taxon>
    </lineage>
</organism>
<accession>A0A6A6GWI8</accession>